<evidence type="ECO:0000313" key="1">
    <source>
        <dbReference type="EMBL" id="OJA08731.1"/>
    </source>
</evidence>
<protein>
    <submittedName>
        <fullName evidence="1">Uncharacterized protein</fullName>
    </submittedName>
</protein>
<accession>A0A1J8PLP0</accession>
<reference evidence="1 2" key="1">
    <citation type="submission" date="2016-03" db="EMBL/GenBank/DDBJ databases">
        <title>Comparative genomics of the ectomycorrhizal sister species Rhizopogon vinicolor and Rhizopogon vesiculosus (Basidiomycota: Boletales) reveals a divergence of the mating type B locus.</title>
        <authorList>
            <person name="Mujic A.B."/>
            <person name="Kuo A."/>
            <person name="Tritt A."/>
            <person name="Lipzen A."/>
            <person name="Chen C."/>
            <person name="Johnson J."/>
            <person name="Sharma A."/>
            <person name="Barry K."/>
            <person name="Grigoriev I.V."/>
            <person name="Spatafora J.W."/>
        </authorList>
    </citation>
    <scope>NUCLEOTIDE SEQUENCE [LARGE SCALE GENOMIC DNA]</scope>
    <source>
        <strain evidence="1 2">AM-OR11-056</strain>
    </source>
</reference>
<keyword evidence="2" id="KW-1185">Reference proteome</keyword>
<dbReference type="Proteomes" id="UP000183567">
    <property type="component" value="Unassembled WGS sequence"/>
</dbReference>
<gene>
    <name evidence="1" type="ORF">AZE42_11870</name>
</gene>
<proteinExistence type="predicted"/>
<sequence length="43" mass="4725">MTLLKEAVVNSPALHRIDYESGCEIILTAMMESAIQLVLVPSH</sequence>
<dbReference type="AlphaFoldDB" id="A0A1J8PLP0"/>
<comment type="caution">
    <text evidence="1">The sequence shown here is derived from an EMBL/GenBank/DDBJ whole genome shotgun (WGS) entry which is preliminary data.</text>
</comment>
<name>A0A1J8PLP0_9AGAM</name>
<organism evidence="1 2">
    <name type="scientific">Rhizopogon vesiculosus</name>
    <dbReference type="NCBI Taxonomy" id="180088"/>
    <lineage>
        <taxon>Eukaryota</taxon>
        <taxon>Fungi</taxon>
        <taxon>Dikarya</taxon>
        <taxon>Basidiomycota</taxon>
        <taxon>Agaricomycotina</taxon>
        <taxon>Agaricomycetes</taxon>
        <taxon>Agaricomycetidae</taxon>
        <taxon>Boletales</taxon>
        <taxon>Suillineae</taxon>
        <taxon>Rhizopogonaceae</taxon>
        <taxon>Rhizopogon</taxon>
    </lineage>
</organism>
<dbReference type="EMBL" id="LVVM01006211">
    <property type="protein sequence ID" value="OJA08731.1"/>
    <property type="molecule type" value="Genomic_DNA"/>
</dbReference>
<evidence type="ECO:0000313" key="2">
    <source>
        <dbReference type="Proteomes" id="UP000183567"/>
    </source>
</evidence>